<proteinExistence type="predicted"/>
<dbReference type="Proteomes" id="UP000050940">
    <property type="component" value="Unassembled WGS sequence"/>
</dbReference>
<dbReference type="STRING" id="659018.ABB34_04600"/>
<dbReference type="Gene3D" id="3.10.129.10">
    <property type="entry name" value="Hotdog Thioesterase"/>
    <property type="match status" value="1"/>
</dbReference>
<dbReference type="OrthoDB" id="9800188at2"/>
<dbReference type="Pfam" id="PF22817">
    <property type="entry name" value="ApeP-like"/>
    <property type="match status" value="1"/>
</dbReference>
<dbReference type="GO" id="GO:0016740">
    <property type="term" value="F:transferase activity"/>
    <property type="evidence" value="ECO:0007669"/>
    <property type="project" value="UniProtKB-KW"/>
</dbReference>
<dbReference type="PATRIC" id="fig|659018.3.peg.823"/>
<keyword evidence="1" id="KW-0808">Transferase</keyword>
<protein>
    <submittedName>
        <fullName evidence="1">Phosphotransferase</fullName>
    </submittedName>
</protein>
<dbReference type="RefSeq" id="WP_057640077.1">
    <property type="nucleotide sequence ID" value="NZ_LDJP01000022.1"/>
</dbReference>
<name>A0A0R0DZC4_9GAMM</name>
<sequence length="143" mass="15493">MLAREDILQLVPHQGGMCLWDEVSAWTATDIALRAFNHRAPDHPLRSGGRLHAIHLCEYGAQAMAVHGGLRARQHGGAVRPGVLVALRDVQLHLARIDDLDGAIEATAQVLAEAETSQQYAFRINHGTRVLAEGRAAVMLQPG</sequence>
<organism evidence="1 2">
    <name type="scientific">Stenotrophomonas daejeonensis</name>
    <dbReference type="NCBI Taxonomy" id="659018"/>
    <lineage>
        <taxon>Bacteria</taxon>
        <taxon>Pseudomonadati</taxon>
        <taxon>Pseudomonadota</taxon>
        <taxon>Gammaproteobacteria</taxon>
        <taxon>Lysobacterales</taxon>
        <taxon>Lysobacteraceae</taxon>
        <taxon>Stenotrophomonas</taxon>
    </lineage>
</organism>
<evidence type="ECO:0000313" key="2">
    <source>
        <dbReference type="Proteomes" id="UP000050940"/>
    </source>
</evidence>
<dbReference type="InterPro" id="IPR029069">
    <property type="entry name" value="HotDog_dom_sf"/>
</dbReference>
<comment type="caution">
    <text evidence="1">The sequence shown here is derived from an EMBL/GenBank/DDBJ whole genome shotgun (WGS) entry which is preliminary data.</text>
</comment>
<dbReference type="AlphaFoldDB" id="A0A0R0DZC4"/>
<dbReference type="EMBL" id="LDJP01000022">
    <property type="protein sequence ID" value="KRG87533.1"/>
    <property type="molecule type" value="Genomic_DNA"/>
</dbReference>
<keyword evidence="2" id="KW-1185">Reference proteome</keyword>
<evidence type="ECO:0000313" key="1">
    <source>
        <dbReference type="EMBL" id="KRG87533.1"/>
    </source>
</evidence>
<gene>
    <name evidence="1" type="ORF">ABB34_04600</name>
</gene>
<accession>A0A0R0DZC4</accession>
<reference evidence="1 2" key="1">
    <citation type="submission" date="2015-05" db="EMBL/GenBank/DDBJ databases">
        <title>Genome sequencing and analysis of members of genus Stenotrophomonas.</title>
        <authorList>
            <person name="Patil P.P."/>
            <person name="Midha S."/>
            <person name="Patil P.B."/>
        </authorList>
    </citation>
    <scope>NUCLEOTIDE SEQUENCE [LARGE SCALE GENOMIC DNA]</scope>
    <source>
        <strain evidence="1 2">JCM 16244</strain>
    </source>
</reference>
<dbReference type="SUPFAM" id="SSF54637">
    <property type="entry name" value="Thioesterase/thiol ester dehydrase-isomerase"/>
    <property type="match status" value="1"/>
</dbReference>
<dbReference type="InterPro" id="IPR016776">
    <property type="entry name" value="ApeP-like_dehydratase"/>
</dbReference>